<proteinExistence type="predicted"/>
<name>A0ABV0NC88_9TELE</name>
<reference evidence="1 2" key="1">
    <citation type="submission" date="2021-06" db="EMBL/GenBank/DDBJ databases">
        <authorList>
            <person name="Palmer J.M."/>
        </authorList>
    </citation>
    <scope>NUCLEOTIDE SEQUENCE [LARGE SCALE GENOMIC DNA]</scope>
    <source>
        <strain evidence="1 2">GA_2019</strain>
        <tissue evidence="1">Muscle</tissue>
    </source>
</reference>
<dbReference type="Gene3D" id="1.20.5.340">
    <property type="match status" value="1"/>
</dbReference>
<dbReference type="Proteomes" id="UP001476798">
    <property type="component" value="Unassembled WGS sequence"/>
</dbReference>
<sequence length="119" mass="13608">LTPLPHLTMHIQTLDRHCVYISHIHAVAHISEAWELQRYPIKQPLTKSNGGERVFGASGSLAKESERLQAMMTHLHMRPSEPKPFNQPVSTRHHPKVPITTLHIRFPWMGLYHVSLSLA</sequence>
<dbReference type="EMBL" id="JAHRIO010031123">
    <property type="protein sequence ID" value="MEQ2168524.1"/>
    <property type="molecule type" value="Genomic_DNA"/>
</dbReference>
<organism evidence="1 2">
    <name type="scientific">Goodea atripinnis</name>
    <dbReference type="NCBI Taxonomy" id="208336"/>
    <lineage>
        <taxon>Eukaryota</taxon>
        <taxon>Metazoa</taxon>
        <taxon>Chordata</taxon>
        <taxon>Craniata</taxon>
        <taxon>Vertebrata</taxon>
        <taxon>Euteleostomi</taxon>
        <taxon>Actinopterygii</taxon>
        <taxon>Neopterygii</taxon>
        <taxon>Teleostei</taxon>
        <taxon>Neoteleostei</taxon>
        <taxon>Acanthomorphata</taxon>
        <taxon>Ovalentaria</taxon>
        <taxon>Atherinomorphae</taxon>
        <taxon>Cyprinodontiformes</taxon>
        <taxon>Goodeidae</taxon>
        <taxon>Goodea</taxon>
    </lineage>
</organism>
<comment type="caution">
    <text evidence="1">The sequence shown here is derived from an EMBL/GenBank/DDBJ whole genome shotgun (WGS) entry which is preliminary data.</text>
</comment>
<gene>
    <name evidence="1" type="ORF">GOODEAATRI_015394</name>
</gene>
<keyword evidence="2" id="KW-1185">Reference proteome</keyword>
<feature type="non-terminal residue" evidence="1">
    <location>
        <position position="119"/>
    </location>
</feature>
<feature type="non-terminal residue" evidence="1">
    <location>
        <position position="1"/>
    </location>
</feature>
<evidence type="ECO:0000313" key="2">
    <source>
        <dbReference type="Proteomes" id="UP001476798"/>
    </source>
</evidence>
<protein>
    <submittedName>
        <fullName evidence="1">Uncharacterized protein</fullName>
    </submittedName>
</protein>
<evidence type="ECO:0000313" key="1">
    <source>
        <dbReference type="EMBL" id="MEQ2168524.1"/>
    </source>
</evidence>
<accession>A0ABV0NC88</accession>